<evidence type="ECO:0000313" key="1">
    <source>
        <dbReference type="EMBL" id="KAK3680798.1"/>
    </source>
</evidence>
<name>A0ACC3M9H1_9PEZI</name>
<dbReference type="Proteomes" id="UP001281147">
    <property type="component" value="Unassembled WGS sequence"/>
</dbReference>
<sequence length="548" mass="58793">MDDTFAQLEIQYCPPLDPALLSAILSDYDLGDVQHVEGAKEVLNSLKENALVEEAAGFDPSGTGTGGEEGTYGKNAESRPDICASSSRETESTSLSHGVSSLGLEDEPSDVEHPLEIFDEPEGFEGLDENAKVKRLQGVLGNQVNRFSIQHALRKCNGNWDAAVEELLTQAFLADDGHARNDGTVNAKGIDGFSSEYIVQRGRRGKAKHRLPKDLHQRRSSSVPGLRDGDSGATANKWKTAREDIDFIATRSGIATATVSSIYYSEGASVPQTVAMMLRVSKEESKKVVTDEAKVSTQATALGRDFPTISFEYLTALVRLTHPSTDAAHDLAEALTSRRKGTDSGGIHIIPRYTPLQGLDDDADWSPMSRKAKSAASSRSPSVNAPSASLQREAYVLARAAAFSKASEAHRKARSDRLMGGAAAYYGQVGREYSALSSNASANAADQLVASQSTSSQLDLHGVDVLNAVRIAQEKVEEWWDGLGENRTNGRVGAEDRQSGYRIVVGLGRHSEGGKGKLGPAVTKMLKQEGWRVEAAGAVIVVRGPLKR</sequence>
<accession>A0ACC3M9H1</accession>
<reference evidence="1" key="1">
    <citation type="submission" date="2023-07" db="EMBL/GenBank/DDBJ databases">
        <title>Black Yeasts Isolated from many extreme environments.</title>
        <authorList>
            <person name="Coleine C."/>
            <person name="Stajich J.E."/>
            <person name="Selbmann L."/>
        </authorList>
    </citation>
    <scope>NUCLEOTIDE SEQUENCE</scope>
    <source>
        <strain evidence="1">CCFEE 5714</strain>
    </source>
</reference>
<keyword evidence="2" id="KW-1185">Reference proteome</keyword>
<protein>
    <submittedName>
        <fullName evidence="1">Uncharacterized protein</fullName>
    </submittedName>
</protein>
<organism evidence="1 2">
    <name type="scientific">Vermiconidia calcicola</name>
    <dbReference type="NCBI Taxonomy" id="1690605"/>
    <lineage>
        <taxon>Eukaryota</taxon>
        <taxon>Fungi</taxon>
        <taxon>Dikarya</taxon>
        <taxon>Ascomycota</taxon>
        <taxon>Pezizomycotina</taxon>
        <taxon>Dothideomycetes</taxon>
        <taxon>Dothideomycetidae</taxon>
        <taxon>Mycosphaerellales</taxon>
        <taxon>Extremaceae</taxon>
        <taxon>Vermiconidia</taxon>
    </lineage>
</organism>
<proteinExistence type="predicted"/>
<dbReference type="EMBL" id="JAUTXU010000423">
    <property type="protein sequence ID" value="KAK3680798.1"/>
    <property type="molecule type" value="Genomic_DNA"/>
</dbReference>
<comment type="caution">
    <text evidence="1">The sequence shown here is derived from an EMBL/GenBank/DDBJ whole genome shotgun (WGS) entry which is preliminary data.</text>
</comment>
<evidence type="ECO:0000313" key="2">
    <source>
        <dbReference type="Proteomes" id="UP001281147"/>
    </source>
</evidence>
<gene>
    <name evidence="1" type="ORF">LTR37_021054</name>
</gene>